<feature type="transmembrane region" description="Helical" evidence="1">
    <location>
        <begin position="25"/>
        <end position="43"/>
    </location>
</feature>
<feature type="domain" description="DUF4220" evidence="2">
    <location>
        <begin position="61"/>
        <end position="393"/>
    </location>
</feature>
<dbReference type="PANTHER" id="PTHR31325">
    <property type="entry name" value="OS01G0798800 PROTEIN-RELATED"/>
    <property type="match status" value="1"/>
</dbReference>
<keyword evidence="1" id="KW-0472">Membrane</keyword>
<dbReference type="AlphaFoldDB" id="A0AAD8VPM1"/>
<evidence type="ECO:0000313" key="4">
    <source>
        <dbReference type="Proteomes" id="UP001231189"/>
    </source>
</evidence>
<evidence type="ECO:0000256" key="1">
    <source>
        <dbReference type="SAM" id="Phobius"/>
    </source>
</evidence>
<keyword evidence="1" id="KW-1133">Transmembrane helix</keyword>
<name>A0AAD8VPM1_LOLMU</name>
<dbReference type="InterPro" id="IPR007658">
    <property type="entry name" value="DUF594"/>
</dbReference>
<proteinExistence type="predicted"/>
<dbReference type="Pfam" id="PF04578">
    <property type="entry name" value="DUF594"/>
    <property type="match status" value="1"/>
</dbReference>
<comment type="caution">
    <text evidence="3">The sequence shown here is derived from an EMBL/GenBank/DDBJ whole genome shotgun (WGS) entry which is preliminary data.</text>
</comment>
<keyword evidence="1" id="KW-0812">Transmembrane</keyword>
<dbReference type="Proteomes" id="UP001231189">
    <property type="component" value="Unassembled WGS sequence"/>
</dbReference>
<gene>
    <name evidence="3" type="ORF">QYE76_036729</name>
</gene>
<accession>A0AAD8VPM1</accession>
<reference evidence="3" key="1">
    <citation type="submission" date="2023-07" db="EMBL/GenBank/DDBJ databases">
        <title>A chromosome-level genome assembly of Lolium multiflorum.</title>
        <authorList>
            <person name="Chen Y."/>
            <person name="Copetti D."/>
            <person name="Kolliker R."/>
            <person name="Studer B."/>
        </authorList>
    </citation>
    <scope>NUCLEOTIDE SEQUENCE</scope>
    <source>
        <strain evidence="3">02402/16</strain>
        <tissue evidence="3">Leaf</tissue>
    </source>
</reference>
<feature type="transmembrane region" description="Helical" evidence="1">
    <location>
        <begin position="125"/>
        <end position="142"/>
    </location>
</feature>
<organism evidence="3 4">
    <name type="scientific">Lolium multiflorum</name>
    <name type="common">Italian ryegrass</name>
    <name type="synonym">Lolium perenne subsp. multiflorum</name>
    <dbReference type="NCBI Taxonomy" id="4521"/>
    <lineage>
        <taxon>Eukaryota</taxon>
        <taxon>Viridiplantae</taxon>
        <taxon>Streptophyta</taxon>
        <taxon>Embryophyta</taxon>
        <taxon>Tracheophyta</taxon>
        <taxon>Spermatophyta</taxon>
        <taxon>Magnoliopsida</taxon>
        <taxon>Liliopsida</taxon>
        <taxon>Poales</taxon>
        <taxon>Poaceae</taxon>
        <taxon>BOP clade</taxon>
        <taxon>Pooideae</taxon>
        <taxon>Poodae</taxon>
        <taxon>Poeae</taxon>
        <taxon>Poeae Chloroplast Group 2 (Poeae type)</taxon>
        <taxon>Loliodinae</taxon>
        <taxon>Loliinae</taxon>
        <taxon>Lolium</taxon>
    </lineage>
</organism>
<dbReference type="InterPro" id="IPR025315">
    <property type="entry name" value="DUF4220"/>
</dbReference>
<evidence type="ECO:0000259" key="2">
    <source>
        <dbReference type="Pfam" id="PF13968"/>
    </source>
</evidence>
<protein>
    <recommendedName>
        <fullName evidence="2">DUF4220 domain-containing protein</fullName>
    </recommendedName>
</protein>
<sequence>MAATGTATTIAVGLLEPLVAFWKEWGILLLVLISLSLQVILLITAEIRRRKDSGVLKVVVWSAYLLADTTAIYALGHMSVTSPTSHEHQLMAFWAPFLLLHLGGQDNITAYSIEDNRLWLRHLQNFFVQVLAAAYVLYQSSIVARQTLLRPAAILMFVIGVVKYGERVCALKLACSDNNLSGKNYQNFVKKVKNDSGGGGGGGDGGNIQKVAQGAGKYSQTFRAHLLLDYAKHLLKGPLPVASVYGRIGIEWKDMYGVAEMQISLMHDVFYSKAELIHTWHGYCIRVFSLPATVAALLLFRRFNEKDGYRRADVAATYVLLAGAVVLEIIAAVRAMFSTWTYGKYIRASRDGVARPLARLASWSHEVARYAMCRGTGTARYWSGSMGQHNFINMCSHCKNSRGSKIARWIGREDWWNMLVYTSSVPVSPDVIEVLKKVLESKDVDNESPDHIRNSRGRAALKRRPGLYEELGWSVDTEPDQTILVWHIATHVYLSWYDAKHYSPRPHSLAQVTKELSNYMIFLLAARPYMLPDNASRQWYIELCNKVIHELEYSTEADLLTLIRVQGDTTLSAREPPQPAGLSDPYKPADFFRKRNKDPDRFERNLTFDRACELGAKLISKDQETPDANMLELISQVWVEMLYYAAYRCRPDSHVRQLSNGGEITTVVALMLEYTNSGFFRSNKEGSDDGLPAFAFPMPTAPPGAARQT</sequence>
<dbReference type="Pfam" id="PF13968">
    <property type="entry name" value="DUF4220"/>
    <property type="match status" value="1"/>
</dbReference>
<dbReference type="EMBL" id="JAUUTY010000007">
    <property type="protein sequence ID" value="KAK1613056.1"/>
    <property type="molecule type" value="Genomic_DNA"/>
</dbReference>
<feature type="transmembrane region" description="Helical" evidence="1">
    <location>
        <begin position="283"/>
        <end position="303"/>
    </location>
</feature>
<feature type="transmembrane region" description="Helical" evidence="1">
    <location>
        <begin position="55"/>
        <end position="76"/>
    </location>
</feature>
<feature type="transmembrane region" description="Helical" evidence="1">
    <location>
        <begin position="315"/>
        <end position="337"/>
    </location>
</feature>
<keyword evidence="4" id="KW-1185">Reference proteome</keyword>
<feature type="transmembrane region" description="Helical" evidence="1">
    <location>
        <begin position="88"/>
        <end position="104"/>
    </location>
</feature>
<evidence type="ECO:0000313" key="3">
    <source>
        <dbReference type="EMBL" id="KAK1613056.1"/>
    </source>
</evidence>